<gene>
    <name evidence="9" type="ORF">GMOD_00009264</name>
</gene>
<keyword evidence="5" id="KW-0238">DNA-binding</keyword>
<keyword evidence="6" id="KW-0539">Nucleus</keyword>
<dbReference type="GO" id="GO:0030527">
    <property type="term" value="F:structural constituent of chromatin"/>
    <property type="evidence" value="ECO:0007669"/>
    <property type="project" value="InterPro"/>
</dbReference>
<proteinExistence type="inferred from homology"/>
<dbReference type="SUPFAM" id="SSF47113">
    <property type="entry name" value="Histone-fold"/>
    <property type="match status" value="1"/>
</dbReference>
<dbReference type="AlphaFoldDB" id="A0A3M7MBL6"/>
<evidence type="ECO:0000256" key="1">
    <source>
        <dbReference type="ARBA" id="ARBA00004123"/>
    </source>
</evidence>
<dbReference type="Pfam" id="PF00125">
    <property type="entry name" value="Histone"/>
    <property type="match status" value="1"/>
</dbReference>
<protein>
    <submittedName>
        <fullName evidence="9">Histone H3</fullName>
    </submittedName>
</protein>
<evidence type="ECO:0000313" key="9">
    <source>
        <dbReference type="EMBL" id="RMZ71906.1"/>
    </source>
</evidence>
<evidence type="ECO:0000256" key="3">
    <source>
        <dbReference type="ARBA" id="ARBA00010343"/>
    </source>
</evidence>
<dbReference type="InterPro" id="IPR007125">
    <property type="entry name" value="H2A/H2B/H3"/>
</dbReference>
<organism evidence="9 10">
    <name type="scientific">Pyrenophora seminiperda CCB06</name>
    <dbReference type="NCBI Taxonomy" id="1302712"/>
    <lineage>
        <taxon>Eukaryota</taxon>
        <taxon>Fungi</taxon>
        <taxon>Dikarya</taxon>
        <taxon>Ascomycota</taxon>
        <taxon>Pezizomycotina</taxon>
        <taxon>Dothideomycetes</taxon>
        <taxon>Pleosporomycetidae</taxon>
        <taxon>Pleosporales</taxon>
        <taxon>Pleosporineae</taxon>
        <taxon>Pleosporaceae</taxon>
        <taxon>Pyrenophora</taxon>
    </lineage>
</organism>
<evidence type="ECO:0000256" key="4">
    <source>
        <dbReference type="ARBA" id="ARBA00022454"/>
    </source>
</evidence>
<dbReference type="FunFam" id="1.10.20.10:FF:000085">
    <property type="entry name" value="Histone H3.2"/>
    <property type="match status" value="1"/>
</dbReference>
<name>A0A3M7MBL6_9PLEO</name>
<dbReference type="GO" id="GO:0005634">
    <property type="term" value="C:nucleus"/>
    <property type="evidence" value="ECO:0007669"/>
    <property type="project" value="UniProtKB-SubCell"/>
</dbReference>
<evidence type="ECO:0000256" key="5">
    <source>
        <dbReference type="ARBA" id="ARBA00023125"/>
    </source>
</evidence>
<dbReference type="Gene3D" id="1.10.20.10">
    <property type="entry name" value="Histone, subunit A"/>
    <property type="match status" value="1"/>
</dbReference>
<keyword evidence="4" id="KW-0158">Chromosome</keyword>
<dbReference type="GO" id="GO:0003677">
    <property type="term" value="F:DNA binding"/>
    <property type="evidence" value="ECO:0007669"/>
    <property type="project" value="UniProtKB-KW"/>
</dbReference>
<dbReference type="EMBL" id="KE747828">
    <property type="protein sequence ID" value="RMZ71906.1"/>
    <property type="molecule type" value="Genomic_DNA"/>
</dbReference>
<dbReference type="InterPro" id="IPR009072">
    <property type="entry name" value="Histone-fold"/>
</dbReference>
<dbReference type="Proteomes" id="UP000265663">
    <property type="component" value="Unassembled WGS sequence"/>
</dbReference>
<keyword evidence="10" id="KW-1185">Reference proteome</keyword>
<feature type="domain" description="Core Histone H2A/H2B/H3" evidence="8">
    <location>
        <begin position="44"/>
        <end position="128"/>
    </location>
</feature>
<dbReference type="InterPro" id="IPR000164">
    <property type="entry name" value="Histone_H3/CENP-A"/>
</dbReference>
<comment type="subcellular location">
    <subcellularLocation>
        <location evidence="2">Chromosome</location>
    </subcellularLocation>
    <subcellularLocation>
        <location evidence="1">Nucleus</location>
    </subcellularLocation>
</comment>
<evidence type="ECO:0000256" key="2">
    <source>
        <dbReference type="ARBA" id="ARBA00004286"/>
    </source>
</evidence>
<evidence type="ECO:0000256" key="7">
    <source>
        <dbReference type="ARBA" id="ARBA00023269"/>
    </source>
</evidence>
<sequence length="150" mass="16579">MINYSITGGKAPNKGLAAKAARKAPVKSGKKLPAVKRRKKRAGFAALKEIKDYQKSTALLIHKLPFARVCREIAVDKMVGCRFQRSALEAIQEATESFLVGYFEDLNINAIHAKRVTIQKKDSELAIRYYTKFGVSTFGVPVHANSRVGV</sequence>
<dbReference type="GO" id="GO:0046982">
    <property type="term" value="F:protein heterodimerization activity"/>
    <property type="evidence" value="ECO:0007669"/>
    <property type="project" value="InterPro"/>
</dbReference>
<reference evidence="9 10" key="1">
    <citation type="journal article" date="2014" name="PLoS ONE">
        <title>De novo Genome Assembly of the Fungal Plant Pathogen Pyrenophora semeniperda.</title>
        <authorList>
            <person name="Soliai M.M."/>
            <person name="Meyer S.E."/>
            <person name="Udall J.A."/>
            <person name="Elzinga D.E."/>
            <person name="Hermansen R.A."/>
            <person name="Bodily P.M."/>
            <person name="Hart A.A."/>
            <person name="Coleman C.E."/>
        </authorList>
    </citation>
    <scope>NUCLEOTIDE SEQUENCE [LARGE SCALE GENOMIC DNA]</scope>
    <source>
        <strain evidence="9 10">CCB06</strain>
        <tissue evidence="9">Mycelium</tissue>
    </source>
</reference>
<evidence type="ECO:0000256" key="6">
    <source>
        <dbReference type="ARBA" id="ARBA00023242"/>
    </source>
</evidence>
<dbReference type="GO" id="GO:0000786">
    <property type="term" value="C:nucleosome"/>
    <property type="evidence" value="ECO:0007669"/>
    <property type="project" value="UniProtKB-KW"/>
</dbReference>
<dbReference type="PRINTS" id="PR00622">
    <property type="entry name" value="HISTONEH3"/>
</dbReference>
<accession>A0A3M7MBL6</accession>
<dbReference type="CDD" id="cd22911">
    <property type="entry name" value="HFD_H3"/>
    <property type="match status" value="1"/>
</dbReference>
<keyword evidence="7" id="KW-0544">Nucleosome core</keyword>
<dbReference type="PANTHER" id="PTHR11426">
    <property type="entry name" value="HISTONE H3"/>
    <property type="match status" value="1"/>
</dbReference>
<dbReference type="OrthoDB" id="842664at2759"/>
<comment type="similarity">
    <text evidence="3">Belongs to the histone H3 family.</text>
</comment>
<evidence type="ECO:0000259" key="8">
    <source>
        <dbReference type="Pfam" id="PF00125"/>
    </source>
</evidence>
<evidence type="ECO:0000313" key="10">
    <source>
        <dbReference type="Proteomes" id="UP000265663"/>
    </source>
</evidence>
<dbReference type="SMART" id="SM00428">
    <property type="entry name" value="H3"/>
    <property type="match status" value="1"/>
</dbReference>